<protein>
    <recommendedName>
        <fullName evidence="7">Zn(2)-C6 fungal-type domain-containing protein</fullName>
    </recommendedName>
</protein>
<sequence length="535" mass="59056">MHKTAALELKGEEYVPKSACNESSDFNALRKRARPRVPIEQRKSAKQAYKNCRQKKKNCSGGMPCERCAKEDRLCELGQDSRLATVKMDESRVHLTKTQRFNCMERVLTRILGVSSISDDELVGMASHQRHPNISPNSETNSGGKELIMSIEDGSLQKFSMSLENKLSRDSTDQAVGAEEPRQVNALGSSPKEHSISRQSPSSRSLSIQSSLSILASREMANRLVHISVNYVQYIPVVAIVFMILAMGKIAIEALGNSLYQETTSILGKVVQAGTFESVQACMMLSVYYFPIDMPGLAFTHLGLALHLAIKNGMHRKDYGLTLGQVERESAAHLANLLTLRHKLVALRESLPTLPNTEQQGIQVDLLRLDIHVHLHYWQSRAFLGRPFILGNDAVSNRRESDSRQHLEVSASEDVGSGLALLSPDSISAAIQKIRLCQLIHNKIGLARASYATEFTCCRAAMLVLIASSLNPKRHDLSSELNLGLDLIKVLSGGHGQASSEASVIVVLQRAIRRLWKSERAERSKVTSPTMVETA</sequence>
<proteinExistence type="predicted"/>
<evidence type="ECO:0000256" key="1">
    <source>
        <dbReference type="ARBA" id="ARBA00023242"/>
    </source>
</evidence>
<evidence type="ECO:0000313" key="5">
    <source>
        <dbReference type="Proteomes" id="UP000504636"/>
    </source>
</evidence>
<feature type="region of interest" description="Disordered" evidence="2">
    <location>
        <begin position="169"/>
        <end position="204"/>
    </location>
</feature>
<accession>A0A6A6Z3L0</accession>
<dbReference type="AlphaFoldDB" id="A0A6A6Z3L0"/>
<reference evidence="6" key="3">
    <citation type="submission" date="2025-04" db="UniProtKB">
        <authorList>
            <consortium name="RefSeq"/>
        </authorList>
    </citation>
    <scope>IDENTIFICATION</scope>
    <source>
        <strain evidence="6">CBS 304.34</strain>
    </source>
</reference>
<gene>
    <name evidence="4 6" type="ORF">BDZ99DRAFT_515520</name>
</gene>
<feature type="transmembrane region" description="Helical" evidence="3">
    <location>
        <begin position="231"/>
        <end position="252"/>
    </location>
</feature>
<evidence type="ECO:0000313" key="6">
    <source>
        <dbReference type="RefSeq" id="XP_033581709.1"/>
    </source>
</evidence>
<dbReference type="CDD" id="cd12148">
    <property type="entry name" value="fungal_TF_MHR"/>
    <property type="match status" value="1"/>
</dbReference>
<keyword evidence="3" id="KW-1133">Transmembrane helix</keyword>
<dbReference type="PANTHER" id="PTHR46910:SF23">
    <property type="entry name" value="THIAMINE REPRESSIBLE GENES REGULATORY PROTEIN THI1"/>
    <property type="match status" value="1"/>
</dbReference>
<evidence type="ECO:0000313" key="4">
    <source>
        <dbReference type="EMBL" id="KAF2814745.1"/>
    </source>
</evidence>
<dbReference type="OrthoDB" id="3266505at2759"/>
<dbReference type="EMBL" id="MU003694">
    <property type="protein sequence ID" value="KAF2814745.1"/>
    <property type="molecule type" value="Genomic_DNA"/>
</dbReference>
<dbReference type="RefSeq" id="XP_033581709.1">
    <property type="nucleotide sequence ID" value="XM_033724979.1"/>
</dbReference>
<dbReference type="GO" id="GO:0008270">
    <property type="term" value="F:zinc ion binding"/>
    <property type="evidence" value="ECO:0007669"/>
    <property type="project" value="InterPro"/>
</dbReference>
<evidence type="ECO:0008006" key="7">
    <source>
        <dbReference type="Google" id="ProtNLM"/>
    </source>
</evidence>
<dbReference type="InterPro" id="IPR001138">
    <property type="entry name" value="Zn2Cys6_DnaBD"/>
</dbReference>
<dbReference type="GO" id="GO:0000981">
    <property type="term" value="F:DNA-binding transcription factor activity, RNA polymerase II-specific"/>
    <property type="evidence" value="ECO:0007669"/>
    <property type="project" value="InterPro"/>
</dbReference>
<dbReference type="InterPro" id="IPR050987">
    <property type="entry name" value="AtrR-like"/>
</dbReference>
<evidence type="ECO:0000256" key="2">
    <source>
        <dbReference type="SAM" id="MobiDB-lite"/>
    </source>
</evidence>
<keyword evidence="5" id="KW-1185">Reference proteome</keyword>
<reference evidence="4 6" key="1">
    <citation type="journal article" date="2020" name="Stud. Mycol.">
        <title>101 Dothideomycetes genomes: a test case for predicting lifestyles and emergence of pathogens.</title>
        <authorList>
            <person name="Haridas S."/>
            <person name="Albert R."/>
            <person name="Binder M."/>
            <person name="Bloem J."/>
            <person name="Labutti K."/>
            <person name="Salamov A."/>
            <person name="Andreopoulos B."/>
            <person name="Baker S."/>
            <person name="Barry K."/>
            <person name="Bills G."/>
            <person name="Bluhm B."/>
            <person name="Cannon C."/>
            <person name="Castanera R."/>
            <person name="Culley D."/>
            <person name="Daum C."/>
            <person name="Ezra D."/>
            <person name="Gonzalez J."/>
            <person name="Henrissat B."/>
            <person name="Kuo A."/>
            <person name="Liang C."/>
            <person name="Lipzen A."/>
            <person name="Lutzoni F."/>
            <person name="Magnuson J."/>
            <person name="Mondo S."/>
            <person name="Nolan M."/>
            <person name="Ohm R."/>
            <person name="Pangilinan J."/>
            <person name="Park H.-J."/>
            <person name="Ramirez L."/>
            <person name="Alfaro M."/>
            <person name="Sun H."/>
            <person name="Tritt A."/>
            <person name="Yoshinaga Y."/>
            <person name="Zwiers L.-H."/>
            <person name="Turgeon B."/>
            <person name="Goodwin S."/>
            <person name="Spatafora J."/>
            <person name="Crous P."/>
            <person name="Grigoriev I."/>
        </authorList>
    </citation>
    <scope>NUCLEOTIDE SEQUENCE</scope>
    <source>
        <strain evidence="4 6">CBS 304.34</strain>
    </source>
</reference>
<name>A0A6A6Z3L0_9PEZI</name>
<reference evidence="6" key="2">
    <citation type="submission" date="2020-04" db="EMBL/GenBank/DDBJ databases">
        <authorList>
            <consortium name="NCBI Genome Project"/>
        </authorList>
    </citation>
    <scope>NUCLEOTIDE SEQUENCE</scope>
    <source>
        <strain evidence="6">CBS 304.34</strain>
    </source>
</reference>
<keyword evidence="3" id="KW-0812">Transmembrane</keyword>
<keyword evidence="3" id="KW-0472">Membrane</keyword>
<organism evidence="4">
    <name type="scientific">Mytilinidion resinicola</name>
    <dbReference type="NCBI Taxonomy" id="574789"/>
    <lineage>
        <taxon>Eukaryota</taxon>
        <taxon>Fungi</taxon>
        <taxon>Dikarya</taxon>
        <taxon>Ascomycota</taxon>
        <taxon>Pezizomycotina</taxon>
        <taxon>Dothideomycetes</taxon>
        <taxon>Pleosporomycetidae</taxon>
        <taxon>Mytilinidiales</taxon>
        <taxon>Mytilinidiaceae</taxon>
        <taxon>Mytilinidion</taxon>
    </lineage>
</organism>
<dbReference type="Proteomes" id="UP000504636">
    <property type="component" value="Unplaced"/>
</dbReference>
<dbReference type="PANTHER" id="PTHR46910">
    <property type="entry name" value="TRANSCRIPTION FACTOR PDR1"/>
    <property type="match status" value="1"/>
</dbReference>
<dbReference type="CDD" id="cd00067">
    <property type="entry name" value="GAL4"/>
    <property type="match status" value="1"/>
</dbReference>
<keyword evidence="1" id="KW-0539">Nucleus</keyword>
<evidence type="ECO:0000256" key="3">
    <source>
        <dbReference type="SAM" id="Phobius"/>
    </source>
</evidence>
<dbReference type="GeneID" id="54465872"/>